<organism evidence="1 2">
    <name type="scientific">Chitinophaga agrisoli</name>
    <dbReference type="NCBI Taxonomy" id="2607653"/>
    <lineage>
        <taxon>Bacteria</taxon>
        <taxon>Pseudomonadati</taxon>
        <taxon>Bacteroidota</taxon>
        <taxon>Chitinophagia</taxon>
        <taxon>Chitinophagales</taxon>
        <taxon>Chitinophagaceae</taxon>
        <taxon>Chitinophaga</taxon>
    </lineage>
</organism>
<dbReference type="Proteomes" id="UP000324611">
    <property type="component" value="Unassembled WGS sequence"/>
</dbReference>
<sequence>MRKIYVVIYLLLFTALAGCKKFEKFQTDPNKPTLASPDLVLTNIEVAAFKEIDIASALASRQMAYTDGVDNSQYYGWQRAGFGDYNNLRQVVQMENEATRVNKPVYMSLGKFFRAFFIMRLTLTFGDVPYSEALKGGSDENFTPAYDKQEDIFLQVLDQLKAANNELDETGASIQGDVIFGGSIKKWKQLINSFSLRVLITLSQKEGNTKLNVKQRFSEILNNPTQYPLFTGNGDNAQLVFYDLQNNRYPYFNNNGLQTAYYMEETFVNMLKGLKDPRLFRMADKAPDHTNQADDDFNAYGGIMGSATINENSTRVAAGEASKIDARYYHDPVNEPSVSMGYAELQFILAEAVVRGWISGSADDFYKKGIQASMEFYKIAPEGITAYLAQPAVQLPKGGELQAIITQKYIGSFLNTGWLSFYEQRRTGFPVFDVSGGGVLNNKQIPKRWMYPENEFDLNRNNVTAAIDRQFPAGDNINGQMWLLIKE</sequence>
<reference evidence="1 2" key="2">
    <citation type="submission" date="2019-09" db="EMBL/GenBank/DDBJ databases">
        <authorList>
            <person name="Jin C."/>
        </authorList>
    </citation>
    <scope>NUCLEOTIDE SEQUENCE [LARGE SCALE GENOMIC DNA]</scope>
    <source>
        <strain evidence="1 2">BN140078</strain>
    </source>
</reference>
<dbReference type="InterPro" id="IPR041662">
    <property type="entry name" value="SusD-like_2"/>
</dbReference>
<dbReference type="EMBL" id="VUOC01000004">
    <property type="protein sequence ID" value="KAA2240619.1"/>
    <property type="molecule type" value="Genomic_DNA"/>
</dbReference>
<dbReference type="PROSITE" id="PS51257">
    <property type="entry name" value="PROKAR_LIPOPROTEIN"/>
    <property type="match status" value="1"/>
</dbReference>
<dbReference type="SUPFAM" id="SSF48452">
    <property type="entry name" value="TPR-like"/>
    <property type="match status" value="1"/>
</dbReference>
<dbReference type="Gene3D" id="1.25.40.390">
    <property type="match status" value="1"/>
</dbReference>
<dbReference type="RefSeq" id="WP_149841796.1">
    <property type="nucleotide sequence ID" value="NZ_VUOC01000004.1"/>
</dbReference>
<dbReference type="Pfam" id="PF12771">
    <property type="entry name" value="SusD-like_2"/>
    <property type="match status" value="1"/>
</dbReference>
<keyword evidence="2" id="KW-1185">Reference proteome</keyword>
<comment type="caution">
    <text evidence="1">The sequence shown here is derived from an EMBL/GenBank/DDBJ whole genome shotgun (WGS) entry which is preliminary data.</text>
</comment>
<accession>A0A5B2VR47</accession>
<gene>
    <name evidence="1" type="ORF">F0L74_31200</name>
</gene>
<evidence type="ECO:0000313" key="2">
    <source>
        <dbReference type="Proteomes" id="UP000324611"/>
    </source>
</evidence>
<evidence type="ECO:0000313" key="1">
    <source>
        <dbReference type="EMBL" id="KAA2240619.1"/>
    </source>
</evidence>
<keyword evidence="1" id="KW-0449">Lipoprotein</keyword>
<protein>
    <submittedName>
        <fullName evidence="1">SusD/RagB family nutrient-binding outer membrane lipoprotein</fullName>
    </submittedName>
</protein>
<name>A0A5B2VR47_9BACT</name>
<dbReference type="AlphaFoldDB" id="A0A5B2VR47"/>
<dbReference type="InterPro" id="IPR011990">
    <property type="entry name" value="TPR-like_helical_dom_sf"/>
</dbReference>
<reference evidence="1 2" key="1">
    <citation type="submission" date="2019-09" db="EMBL/GenBank/DDBJ databases">
        <title>Chitinophaga ginsengihumi sp. nov., isolated from soil of ginseng rhizosphere.</title>
        <authorList>
            <person name="Lee J."/>
        </authorList>
    </citation>
    <scope>NUCLEOTIDE SEQUENCE [LARGE SCALE GENOMIC DNA]</scope>
    <source>
        <strain evidence="1 2">BN140078</strain>
    </source>
</reference>
<proteinExistence type="predicted"/>